<reference evidence="3" key="2">
    <citation type="submission" date="2025-08" db="UniProtKB">
        <authorList>
            <consortium name="RefSeq"/>
        </authorList>
    </citation>
    <scope>IDENTIFICATION</scope>
    <source>
        <tissue evidence="3">Leaf</tissue>
    </source>
</reference>
<evidence type="ECO:0000256" key="1">
    <source>
        <dbReference type="SAM" id="MobiDB-lite"/>
    </source>
</evidence>
<gene>
    <name evidence="3" type="primary">LOC106756661</name>
</gene>
<dbReference type="RefSeq" id="XP_014494654.1">
    <property type="nucleotide sequence ID" value="XM_014639168.2"/>
</dbReference>
<reference evidence="2" key="1">
    <citation type="journal article" date="2014" name="Nat. Commun.">
        <title>Genome sequence of mungbean and insights into evolution within Vigna species.</title>
        <authorList>
            <person name="Kang Y.J."/>
            <person name="Kim S.K."/>
            <person name="Kim M.Y."/>
            <person name="Lestari P."/>
            <person name="Kim K.H."/>
            <person name="Ha B.K."/>
            <person name="Jun T.H."/>
            <person name="Hwang W.J."/>
            <person name="Lee T."/>
            <person name="Lee J."/>
            <person name="Shim S."/>
            <person name="Yoon M.Y."/>
            <person name="Jang Y.E."/>
            <person name="Han K.S."/>
            <person name="Taeprayoon P."/>
            <person name="Yoon N."/>
            <person name="Somta P."/>
            <person name="Tanya P."/>
            <person name="Kim K.S."/>
            <person name="Gwag J.G."/>
            <person name="Moon J.K."/>
            <person name="Lee Y.H."/>
            <person name="Park B.S."/>
            <person name="Bombarely A."/>
            <person name="Doyle J.J."/>
            <person name="Jackson S.A."/>
            <person name="Schafleitner R."/>
            <person name="Srinives P."/>
            <person name="Varshney R.K."/>
            <person name="Lee S.H."/>
        </authorList>
    </citation>
    <scope>NUCLEOTIDE SEQUENCE [LARGE SCALE GENOMIC DNA]</scope>
    <source>
        <strain evidence="2">cv. VC1973A</strain>
    </source>
</reference>
<dbReference type="Proteomes" id="UP000087766">
    <property type="component" value="Chromosome 2"/>
</dbReference>
<feature type="compositionally biased region" description="Basic residues" evidence="1">
    <location>
        <begin position="120"/>
        <end position="132"/>
    </location>
</feature>
<dbReference type="SMR" id="A0A1S3TLK7"/>
<dbReference type="KEGG" id="vra:106756661"/>
<evidence type="ECO:0000313" key="3">
    <source>
        <dbReference type="RefSeq" id="XP_014494654.1"/>
    </source>
</evidence>
<keyword evidence="2" id="KW-1185">Reference proteome</keyword>
<organism evidence="2 3">
    <name type="scientific">Vigna radiata var. radiata</name>
    <name type="common">Mung bean</name>
    <name type="synonym">Phaseolus aureus</name>
    <dbReference type="NCBI Taxonomy" id="3916"/>
    <lineage>
        <taxon>Eukaryota</taxon>
        <taxon>Viridiplantae</taxon>
        <taxon>Streptophyta</taxon>
        <taxon>Embryophyta</taxon>
        <taxon>Tracheophyta</taxon>
        <taxon>Spermatophyta</taxon>
        <taxon>Magnoliopsida</taxon>
        <taxon>eudicotyledons</taxon>
        <taxon>Gunneridae</taxon>
        <taxon>Pentapetalae</taxon>
        <taxon>rosids</taxon>
        <taxon>fabids</taxon>
        <taxon>Fabales</taxon>
        <taxon>Fabaceae</taxon>
        <taxon>Papilionoideae</taxon>
        <taxon>50 kb inversion clade</taxon>
        <taxon>NPAAA clade</taxon>
        <taxon>indigoferoid/millettioid clade</taxon>
        <taxon>Phaseoleae</taxon>
        <taxon>Vigna</taxon>
    </lineage>
</organism>
<dbReference type="PANTHER" id="PTHR33621">
    <property type="entry name" value="ASPARTIC/GLUTAMIC ACID-RICH PROTEIN"/>
    <property type="match status" value="1"/>
</dbReference>
<name>A0A1S3TLK7_VIGRR</name>
<feature type="compositionally biased region" description="Basic and acidic residues" evidence="1">
    <location>
        <begin position="626"/>
        <end position="639"/>
    </location>
</feature>
<feature type="compositionally biased region" description="Polar residues" evidence="1">
    <location>
        <begin position="544"/>
        <end position="553"/>
    </location>
</feature>
<sequence>MDFHSLSRKQLQALCKKNKIPANITNAGMADALAALDQVEGLDEVLNSSEADVGTPNVNLRTAGRASSQRKAARAEVEGSTVKVSASARPLRGARVGVASGVTEQENKDASVPPVTPAASRRRATAVSTRRKKEVEIVEDGDRNDASGVTEQENKNANVPPVTPAAGRRRATAVSTRKKKEVEIVEEGGDKNDAPKTVATASVARRRATSLSICTTKNETAGGNSVQRTYSTRRSVRLLENGLSNMSLVDTEDTGFVKIDGDDVSQELSNVSNQVEDSCNTEEGSSLQMDSTVVSEDTEESEVCFVEQNTGYECQSHESASDVKLVSVAENDTVVGPHGSEEVEPEKINCLELGAEPNASDAAGPDPFLDLEETCDSSDLETENKECVGACQESFPVEASADAMVPDNVSVDVTDHISGPDSLLDLEETCDSSDLETENKERVGACQESFPVEASADAMAPYNVSVDVTDQGVAGSLSMITDCKIYDEVSNKSGDQVSSDEDVNNGAMVRQKEQVELMDGKISHEGDDKEDKNNEPEVEDESDYSSLLEGSSDSCDRADDQGSEVLPLLEDSTVAKLEVLPPEASEAQVEVTYQDTPTLTVVVADEDVAASITSPVGDAPTGVNETMEHNTGHVNQDVKDETEEDEEYQHLLAVEDKDAKESGSMIGSEGVPELDSISSSAGELQEEELKEVKPEEMEAGTHSVPDVTEAQAEESEEPVTGQVSVESASGPIDGEVVSEEISAIPDQDNIIVSSENVSSDAPVQSVVSDPLKENMTSHDLHNKTMGELKRMLKSLKLVDEKSNCNKTPHKEVDKKRTALQVLPQNRMTSGEAQIDD</sequence>
<feature type="region of interest" description="Disordered" evidence="1">
    <location>
        <begin position="613"/>
        <end position="736"/>
    </location>
</feature>
<evidence type="ECO:0000313" key="2">
    <source>
        <dbReference type="Proteomes" id="UP000087766"/>
    </source>
</evidence>
<feature type="region of interest" description="Disordered" evidence="1">
    <location>
        <begin position="519"/>
        <end position="561"/>
    </location>
</feature>
<dbReference type="GeneID" id="106756661"/>
<feature type="compositionally biased region" description="Basic and acidic residues" evidence="1">
    <location>
        <begin position="519"/>
        <end position="535"/>
    </location>
</feature>
<feature type="region of interest" description="Disordered" evidence="1">
    <location>
        <begin position="103"/>
        <end position="180"/>
    </location>
</feature>
<proteinExistence type="predicted"/>
<feature type="compositionally biased region" description="Polar residues" evidence="1">
    <location>
        <begin position="273"/>
        <end position="289"/>
    </location>
</feature>
<feature type="region of interest" description="Disordered" evidence="1">
    <location>
        <begin position="273"/>
        <end position="293"/>
    </location>
</feature>
<accession>A0A1S3TLK7</accession>
<dbReference type="Gramene" id="Vradi02g01640.1">
    <property type="protein sequence ID" value="Vradi02g01640.1"/>
    <property type="gene ID" value="Vradi02g01640"/>
</dbReference>
<feature type="compositionally biased region" description="Basic and acidic residues" evidence="1">
    <location>
        <begin position="133"/>
        <end position="145"/>
    </location>
</feature>
<dbReference type="OrthoDB" id="1916794at2759"/>
<feature type="compositionally biased region" description="Basic residues" evidence="1">
    <location>
        <begin position="167"/>
        <end position="179"/>
    </location>
</feature>
<dbReference type="PANTHER" id="PTHR33621:SF2">
    <property type="entry name" value="RIBOSOMAL L1 DOMAIN-CONTAINING PROTEIN"/>
    <property type="match status" value="1"/>
</dbReference>
<dbReference type="AlphaFoldDB" id="A0A1S3TLK7"/>
<protein>
    <submittedName>
        <fullName evidence="3">Uncharacterized protein LOC106756661</fullName>
    </submittedName>
</protein>
<feature type="compositionally biased region" description="Polar residues" evidence="1">
    <location>
        <begin position="147"/>
        <end position="157"/>
    </location>
</feature>